<dbReference type="Proteomes" id="UP000050761">
    <property type="component" value="Unassembled WGS sequence"/>
</dbReference>
<sequence>MTGVTLSARLVIRSGITFVVLSGSLWSIPFFQINVEISGDGELRVEIDPEMLFVQFVQVVSSVYVFMPNFPAECCGIQHDDVEIFNISDTQVNVLADARVVIHLLTLKCNPPLVKEPSREEIKLAERMASILNDFEAR</sequence>
<protein>
    <submittedName>
        <fullName evidence="3">Secreted protein</fullName>
    </submittedName>
</protein>
<organism evidence="2 3">
    <name type="scientific">Heligmosomoides polygyrus</name>
    <name type="common">Parasitic roundworm</name>
    <dbReference type="NCBI Taxonomy" id="6339"/>
    <lineage>
        <taxon>Eukaryota</taxon>
        <taxon>Metazoa</taxon>
        <taxon>Ecdysozoa</taxon>
        <taxon>Nematoda</taxon>
        <taxon>Chromadorea</taxon>
        <taxon>Rhabditida</taxon>
        <taxon>Rhabditina</taxon>
        <taxon>Rhabditomorpha</taxon>
        <taxon>Strongyloidea</taxon>
        <taxon>Heligmosomidae</taxon>
        <taxon>Heligmosomoides</taxon>
    </lineage>
</organism>
<dbReference type="EMBL" id="UZAH01034210">
    <property type="protein sequence ID" value="VDP33884.1"/>
    <property type="molecule type" value="Genomic_DNA"/>
</dbReference>
<reference evidence="3" key="2">
    <citation type="submission" date="2019-09" db="UniProtKB">
        <authorList>
            <consortium name="WormBaseParasite"/>
        </authorList>
    </citation>
    <scope>IDENTIFICATION</scope>
</reference>
<evidence type="ECO:0000313" key="2">
    <source>
        <dbReference type="Proteomes" id="UP000050761"/>
    </source>
</evidence>
<gene>
    <name evidence="1" type="ORF">HPBE_LOCUS22646</name>
</gene>
<evidence type="ECO:0000313" key="1">
    <source>
        <dbReference type="EMBL" id="VDP33884.1"/>
    </source>
</evidence>
<accession>A0A3P8DP70</accession>
<dbReference type="WBParaSite" id="HPBE_0002264701-mRNA-1">
    <property type="protein sequence ID" value="HPBE_0002264701-mRNA-1"/>
    <property type="gene ID" value="HPBE_0002264701"/>
</dbReference>
<proteinExistence type="predicted"/>
<name>A0A183GJ14_HELPZ</name>
<evidence type="ECO:0000313" key="3">
    <source>
        <dbReference type="WBParaSite" id="HPBE_0002264701-mRNA-1"/>
    </source>
</evidence>
<reference evidence="1 2" key="1">
    <citation type="submission" date="2018-11" db="EMBL/GenBank/DDBJ databases">
        <authorList>
            <consortium name="Pathogen Informatics"/>
        </authorList>
    </citation>
    <scope>NUCLEOTIDE SEQUENCE [LARGE SCALE GENOMIC DNA]</scope>
</reference>
<accession>A0A183GJ14</accession>
<keyword evidence="2" id="KW-1185">Reference proteome</keyword>
<dbReference type="AlphaFoldDB" id="A0A183GJ14"/>